<dbReference type="Proteomes" id="UP001281147">
    <property type="component" value="Unassembled WGS sequence"/>
</dbReference>
<organism evidence="1 2">
    <name type="scientific">Vermiconidia calcicola</name>
    <dbReference type="NCBI Taxonomy" id="1690605"/>
    <lineage>
        <taxon>Eukaryota</taxon>
        <taxon>Fungi</taxon>
        <taxon>Dikarya</taxon>
        <taxon>Ascomycota</taxon>
        <taxon>Pezizomycotina</taxon>
        <taxon>Dothideomycetes</taxon>
        <taxon>Dothideomycetidae</taxon>
        <taxon>Mycosphaerellales</taxon>
        <taxon>Extremaceae</taxon>
        <taxon>Vermiconidia</taxon>
    </lineage>
</organism>
<evidence type="ECO:0000313" key="2">
    <source>
        <dbReference type="Proteomes" id="UP001281147"/>
    </source>
</evidence>
<keyword evidence="2" id="KW-1185">Reference proteome</keyword>
<name>A0ACC3NN35_9PEZI</name>
<dbReference type="EMBL" id="JAUTXU010000023">
    <property type="protein sequence ID" value="KAK3720053.1"/>
    <property type="molecule type" value="Genomic_DNA"/>
</dbReference>
<comment type="caution">
    <text evidence="1">The sequence shown here is derived from an EMBL/GenBank/DDBJ whole genome shotgun (WGS) entry which is preliminary data.</text>
</comment>
<proteinExistence type="predicted"/>
<protein>
    <submittedName>
        <fullName evidence="1">Uncharacterized protein</fullName>
    </submittedName>
</protein>
<gene>
    <name evidence="1" type="ORF">LTR37_003876</name>
</gene>
<accession>A0ACC3NN35</accession>
<sequence>MDPELNPVVHLVASRTSANVDHDEKTRTTTDQVLPVRTHSMADPEQPMNEDIFPGDHNALSAWIVLLGSFLALFPSFGLMVSIGTFQDYWQFHQLSNYSSQNIGWIPSVFVYLSLALGICFGPLFDRYGPRWIMFGSSLAYTAMIFLLAECKEYWHFMLCLGILGGPAAAALTTTALAVVSHWFKAKRGLASGVAMVGNSFGGVVIPMVLRGTLEKYGYAWAVRIVGFIFVACLVGANLLVRPRFKPSPEAKKVDIFSLELFGETSFTFLTVSVFAIEVVLFGALGILPTYSSLGTDYPPETGYYLIATMNGVSCIGRIIPGFISDIVGRFNVLGVMMVMTLVFMLVIWLPFGHTSLAALYVFVAFFGFGTGSWMAMTPACLGELSGPHHFGRYFGTSYFVASLATLVCIPISGQLVQSVGPQPMVGFMCAVLAFGIGTFAVSRWALLGRRWKWITIV</sequence>
<reference evidence="1" key="1">
    <citation type="submission" date="2023-07" db="EMBL/GenBank/DDBJ databases">
        <title>Black Yeasts Isolated from many extreme environments.</title>
        <authorList>
            <person name="Coleine C."/>
            <person name="Stajich J.E."/>
            <person name="Selbmann L."/>
        </authorList>
    </citation>
    <scope>NUCLEOTIDE SEQUENCE</scope>
    <source>
        <strain evidence="1">CCFEE 5714</strain>
    </source>
</reference>
<evidence type="ECO:0000313" key="1">
    <source>
        <dbReference type="EMBL" id="KAK3720053.1"/>
    </source>
</evidence>